<feature type="compositionally biased region" description="Basic residues" evidence="1">
    <location>
        <begin position="140"/>
        <end position="149"/>
    </location>
</feature>
<feature type="region of interest" description="Disordered" evidence="1">
    <location>
        <begin position="70"/>
        <end position="91"/>
    </location>
</feature>
<accession>A0ABQ4THW3</accession>
<feature type="compositionally biased region" description="Basic and acidic residues" evidence="1">
    <location>
        <begin position="73"/>
        <end position="86"/>
    </location>
</feature>
<dbReference type="EMBL" id="BPRA01000003">
    <property type="protein sequence ID" value="GJE54372.1"/>
    <property type="molecule type" value="Genomic_DNA"/>
</dbReference>
<protein>
    <recommendedName>
        <fullName evidence="4">MarR family transcriptional regulator</fullName>
    </recommendedName>
</protein>
<organism evidence="2 3">
    <name type="scientific">Methylobacterium thuringiense</name>
    <dbReference type="NCBI Taxonomy" id="1003091"/>
    <lineage>
        <taxon>Bacteria</taxon>
        <taxon>Pseudomonadati</taxon>
        <taxon>Pseudomonadota</taxon>
        <taxon>Alphaproteobacteria</taxon>
        <taxon>Hyphomicrobiales</taxon>
        <taxon>Methylobacteriaceae</taxon>
        <taxon>Methylobacterium</taxon>
    </lineage>
</organism>
<feature type="region of interest" description="Disordered" evidence="1">
    <location>
        <begin position="130"/>
        <end position="164"/>
    </location>
</feature>
<gene>
    <name evidence="2" type="ORF">EKPJFOCH_0847</name>
</gene>
<keyword evidence="3" id="KW-1185">Reference proteome</keyword>
<evidence type="ECO:0000256" key="1">
    <source>
        <dbReference type="SAM" id="MobiDB-lite"/>
    </source>
</evidence>
<proteinExistence type="predicted"/>
<comment type="caution">
    <text evidence="2">The sequence shown here is derived from an EMBL/GenBank/DDBJ whole genome shotgun (WGS) entry which is preliminary data.</text>
</comment>
<evidence type="ECO:0008006" key="4">
    <source>
        <dbReference type="Google" id="ProtNLM"/>
    </source>
</evidence>
<evidence type="ECO:0000313" key="3">
    <source>
        <dbReference type="Proteomes" id="UP001055101"/>
    </source>
</evidence>
<sequence>MDIGIVRLSPFAPSESGTVRRSGRPPDPALLEVVRGLIETTTLPYREIARRTGVSAAAISRHAGARGWCRPEGPFREERLTPEGRRRERRGALAGRILRRAEELVSIVEMDPAATVAQLARAARFLTLAERLDSPAPQPRPRRRRRRIAKTAPNQSPTPDDDAT</sequence>
<name>A0ABQ4THW3_9HYPH</name>
<reference evidence="2" key="2">
    <citation type="submission" date="2021-08" db="EMBL/GenBank/DDBJ databases">
        <authorList>
            <person name="Tani A."/>
            <person name="Ola A."/>
            <person name="Ogura Y."/>
            <person name="Katsura K."/>
            <person name="Hayashi T."/>
        </authorList>
    </citation>
    <scope>NUCLEOTIDE SEQUENCE</scope>
    <source>
        <strain evidence="2">DSM 23674</strain>
    </source>
</reference>
<evidence type="ECO:0000313" key="2">
    <source>
        <dbReference type="EMBL" id="GJE54372.1"/>
    </source>
</evidence>
<dbReference type="Proteomes" id="UP001055101">
    <property type="component" value="Unassembled WGS sequence"/>
</dbReference>
<reference evidence="2" key="1">
    <citation type="journal article" date="2021" name="Front. Microbiol.">
        <title>Comprehensive Comparative Genomics and Phenotyping of Methylobacterium Species.</title>
        <authorList>
            <person name="Alessa O."/>
            <person name="Ogura Y."/>
            <person name="Fujitani Y."/>
            <person name="Takami H."/>
            <person name="Hayashi T."/>
            <person name="Sahin N."/>
            <person name="Tani A."/>
        </authorList>
    </citation>
    <scope>NUCLEOTIDE SEQUENCE</scope>
    <source>
        <strain evidence="2">DSM 23674</strain>
    </source>
</reference>